<gene>
    <name evidence="1" type="ORF">SAMN04488518_11874</name>
</gene>
<evidence type="ECO:0000313" key="1">
    <source>
        <dbReference type="EMBL" id="SFL15521.1"/>
    </source>
</evidence>
<dbReference type="Gene3D" id="1.25.40.10">
    <property type="entry name" value="Tetratricopeptide repeat domain"/>
    <property type="match status" value="1"/>
</dbReference>
<comment type="caution">
    <text evidence="1">The sequence shown here is derived from an EMBL/GenBank/DDBJ whole genome shotgun (WGS) entry which is preliminary data.</text>
</comment>
<dbReference type="SUPFAM" id="SSF48452">
    <property type="entry name" value="TPR-like"/>
    <property type="match status" value="1"/>
</dbReference>
<organism evidence="1 2">
    <name type="scientific">Pseudovibrio ascidiaceicola</name>
    <dbReference type="NCBI Taxonomy" id="285279"/>
    <lineage>
        <taxon>Bacteria</taxon>
        <taxon>Pseudomonadati</taxon>
        <taxon>Pseudomonadota</taxon>
        <taxon>Alphaproteobacteria</taxon>
        <taxon>Hyphomicrobiales</taxon>
        <taxon>Stappiaceae</taxon>
        <taxon>Pseudovibrio</taxon>
    </lineage>
</organism>
<keyword evidence="2" id="KW-1185">Reference proteome</keyword>
<sequence length="197" mass="21522">MPLAPVTDNTPASAASADQLVETDVNLDAVFQALGGGDVSAQAVIEAIKSRQGLSGALKADGKLEKVLYQFAYQALHLQQKASAEEQFKVLCLLNPNNVEYWLGLALSNASWPLGGGDVKRSLRKAKLLDEAHPAVALRFAEHCLWSRELDEATVELVRFYQLMKVRPVPELIEYSKRLAFALEAQKKSAARDSDVS</sequence>
<accession>A0A1I4FGE6</accession>
<name>A0A1I4FGE6_9HYPH</name>
<protein>
    <submittedName>
        <fullName evidence="1">Uncharacterized protein</fullName>
    </submittedName>
</protein>
<dbReference type="Proteomes" id="UP000199598">
    <property type="component" value="Unassembled WGS sequence"/>
</dbReference>
<dbReference type="InterPro" id="IPR011990">
    <property type="entry name" value="TPR-like_helical_dom_sf"/>
</dbReference>
<dbReference type="EMBL" id="FOSK01000018">
    <property type="protein sequence ID" value="SFL15521.1"/>
    <property type="molecule type" value="Genomic_DNA"/>
</dbReference>
<proteinExistence type="predicted"/>
<dbReference type="RefSeq" id="WP_093523802.1">
    <property type="nucleotide sequence ID" value="NZ_FOSK01000018.1"/>
</dbReference>
<evidence type="ECO:0000313" key="2">
    <source>
        <dbReference type="Proteomes" id="UP000199598"/>
    </source>
</evidence>
<reference evidence="1 2" key="1">
    <citation type="submission" date="2016-10" db="EMBL/GenBank/DDBJ databases">
        <authorList>
            <person name="Varghese N."/>
            <person name="Submissions S."/>
        </authorList>
    </citation>
    <scope>NUCLEOTIDE SEQUENCE [LARGE SCALE GENOMIC DNA]</scope>
    <source>
        <strain evidence="1 2">DSM 16392</strain>
    </source>
</reference>